<evidence type="ECO:0000313" key="9">
    <source>
        <dbReference type="Proteomes" id="UP001341840"/>
    </source>
</evidence>
<dbReference type="SUPFAM" id="SSF54928">
    <property type="entry name" value="RNA-binding domain, RBD"/>
    <property type="match status" value="1"/>
</dbReference>
<keyword evidence="4" id="KW-0508">mRNA splicing</keyword>
<proteinExistence type="predicted"/>
<dbReference type="InterPro" id="IPR012677">
    <property type="entry name" value="Nucleotide-bd_a/b_plait_sf"/>
</dbReference>
<evidence type="ECO:0000256" key="5">
    <source>
        <dbReference type="ARBA" id="ARBA00023242"/>
    </source>
</evidence>
<keyword evidence="3 6" id="KW-0694">RNA-binding</keyword>
<organism evidence="8 9">
    <name type="scientific">Stylosanthes scabra</name>
    <dbReference type="NCBI Taxonomy" id="79078"/>
    <lineage>
        <taxon>Eukaryota</taxon>
        <taxon>Viridiplantae</taxon>
        <taxon>Streptophyta</taxon>
        <taxon>Embryophyta</taxon>
        <taxon>Tracheophyta</taxon>
        <taxon>Spermatophyta</taxon>
        <taxon>Magnoliopsida</taxon>
        <taxon>eudicotyledons</taxon>
        <taxon>Gunneridae</taxon>
        <taxon>Pentapetalae</taxon>
        <taxon>rosids</taxon>
        <taxon>fabids</taxon>
        <taxon>Fabales</taxon>
        <taxon>Fabaceae</taxon>
        <taxon>Papilionoideae</taxon>
        <taxon>50 kb inversion clade</taxon>
        <taxon>dalbergioids sensu lato</taxon>
        <taxon>Dalbergieae</taxon>
        <taxon>Pterocarpus clade</taxon>
        <taxon>Stylosanthes</taxon>
    </lineage>
</organism>
<dbReference type="Pfam" id="PF00076">
    <property type="entry name" value="RRM_1"/>
    <property type="match status" value="1"/>
</dbReference>
<dbReference type="PANTHER" id="PTHR48028">
    <property type="entry name" value="GLYCINE-RICH RNA-BINDING PROTEIN RZ1A"/>
    <property type="match status" value="1"/>
</dbReference>
<keyword evidence="9" id="KW-1185">Reference proteome</keyword>
<dbReference type="InterPro" id="IPR051106">
    <property type="entry name" value="RNA-bind/splicing_reg"/>
</dbReference>
<evidence type="ECO:0000256" key="6">
    <source>
        <dbReference type="PROSITE-ProRule" id="PRU00176"/>
    </source>
</evidence>
<comment type="subcellular location">
    <subcellularLocation>
        <location evidence="1">Nucleus</location>
    </subcellularLocation>
</comment>
<accession>A0ABU6XJK0</accession>
<dbReference type="PROSITE" id="PS50102">
    <property type="entry name" value="RRM"/>
    <property type="match status" value="1"/>
</dbReference>
<dbReference type="EMBL" id="JASCZI010211839">
    <property type="protein sequence ID" value="MED6197045.1"/>
    <property type="molecule type" value="Genomic_DNA"/>
</dbReference>
<gene>
    <name evidence="8" type="ORF">PIB30_053070</name>
</gene>
<dbReference type="InterPro" id="IPR035979">
    <property type="entry name" value="RBD_domain_sf"/>
</dbReference>
<name>A0ABU6XJK0_9FABA</name>
<evidence type="ECO:0000313" key="8">
    <source>
        <dbReference type="EMBL" id="MED6197045.1"/>
    </source>
</evidence>
<evidence type="ECO:0000256" key="3">
    <source>
        <dbReference type="ARBA" id="ARBA00022884"/>
    </source>
</evidence>
<evidence type="ECO:0000256" key="2">
    <source>
        <dbReference type="ARBA" id="ARBA00022664"/>
    </source>
</evidence>
<dbReference type="PANTHER" id="PTHR48028:SF4">
    <property type="entry name" value="SC35-LIKE SPLICING FACTOR"/>
    <property type="match status" value="1"/>
</dbReference>
<reference evidence="8 9" key="1">
    <citation type="journal article" date="2023" name="Plants (Basel)">
        <title>Bridging the Gap: Combining Genomics and Transcriptomics Approaches to Understand Stylosanthes scabra, an Orphan Legume from the Brazilian Caatinga.</title>
        <authorList>
            <person name="Ferreira-Neto J.R.C."/>
            <person name="da Silva M.D."/>
            <person name="Binneck E."/>
            <person name="de Melo N.F."/>
            <person name="da Silva R.H."/>
            <person name="de Melo A.L.T.M."/>
            <person name="Pandolfi V."/>
            <person name="Bustamante F.O."/>
            <person name="Brasileiro-Vidal A.C."/>
            <person name="Benko-Iseppon A.M."/>
        </authorList>
    </citation>
    <scope>NUCLEOTIDE SEQUENCE [LARGE SCALE GENOMIC DNA]</scope>
    <source>
        <tissue evidence="8">Leaves</tissue>
    </source>
</reference>
<dbReference type="Gene3D" id="3.30.70.330">
    <property type="match status" value="1"/>
</dbReference>
<keyword evidence="2" id="KW-0507">mRNA processing</keyword>
<evidence type="ECO:0000256" key="1">
    <source>
        <dbReference type="ARBA" id="ARBA00004123"/>
    </source>
</evidence>
<comment type="caution">
    <text evidence="8">The sequence shown here is derived from an EMBL/GenBank/DDBJ whole genome shotgun (WGS) entry which is preliminary data.</text>
</comment>
<evidence type="ECO:0000256" key="4">
    <source>
        <dbReference type="ARBA" id="ARBA00023187"/>
    </source>
</evidence>
<dbReference type="InterPro" id="IPR000504">
    <property type="entry name" value="RRM_dom"/>
</dbReference>
<protein>
    <recommendedName>
        <fullName evidence="7">RRM domain-containing protein</fullName>
    </recommendedName>
</protein>
<dbReference type="CDD" id="cd00590">
    <property type="entry name" value="RRM_SF"/>
    <property type="match status" value="1"/>
</dbReference>
<evidence type="ECO:0000259" key="7">
    <source>
        <dbReference type="PROSITE" id="PS50102"/>
    </source>
</evidence>
<dbReference type="SMART" id="SM00360">
    <property type="entry name" value="RRM"/>
    <property type="match status" value="1"/>
</dbReference>
<dbReference type="Proteomes" id="UP001341840">
    <property type="component" value="Unassembled WGS sequence"/>
</dbReference>
<sequence length="142" mass="16725">MKGGNKEETYSSLAAGQGLPYPQSWKSQFMRNSGHKGEPVRGKWIEDETFNIFVDNLPVDMIKEWLWNVFGRSGKVVDIYISRKIRKANPLRFAFIRYKFKDEALRTIDHLDGWIVWGCRLRLTEARYRRRDRDKAGANNKN</sequence>
<feature type="domain" description="RRM" evidence="7">
    <location>
        <begin position="50"/>
        <end position="128"/>
    </location>
</feature>
<keyword evidence="5" id="KW-0539">Nucleus</keyword>